<keyword evidence="1" id="KW-0175">Coiled coil</keyword>
<proteinExistence type="predicted"/>
<dbReference type="EMBL" id="MNZT01000033">
    <property type="protein sequence ID" value="OIP98265.1"/>
    <property type="molecule type" value="Genomic_DNA"/>
</dbReference>
<dbReference type="Gene3D" id="3.10.620.30">
    <property type="match status" value="1"/>
</dbReference>
<accession>A0A1J5IM62</accession>
<evidence type="ECO:0000313" key="3">
    <source>
        <dbReference type="Proteomes" id="UP000183245"/>
    </source>
</evidence>
<evidence type="ECO:0000313" key="2">
    <source>
        <dbReference type="EMBL" id="OIP98265.1"/>
    </source>
</evidence>
<comment type="caution">
    <text evidence="2">The sequence shown here is derived from an EMBL/GenBank/DDBJ whole genome shotgun (WGS) entry which is preliminary data.</text>
</comment>
<dbReference type="Proteomes" id="UP000183245">
    <property type="component" value="Unassembled WGS sequence"/>
</dbReference>
<dbReference type="AlphaFoldDB" id="A0A1J5IM62"/>
<dbReference type="Gene3D" id="1.10.287.1490">
    <property type="match status" value="1"/>
</dbReference>
<organism evidence="2 3">
    <name type="scientific">Candidatus Wirthbacteria bacterium CG2_30_54_11</name>
    <dbReference type="NCBI Taxonomy" id="1817892"/>
    <lineage>
        <taxon>Bacteria</taxon>
        <taxon>Candidatus Wirthbacteria</taxon>
    </lineage>
</organism>
<sequence>MPRLTSILLAITTLSLIGVTWLYVNVTQINRQLRSDIAGLEDQNSWLETDIESLGVTLRERQSRIQDLSEQLGITVEKVSELETTNSTLDQQNETLTEKMQSLKSEIDDTLSSLHGFENQISDSLAWFQANSSIEQLPEYADIRTSLVNNCLKIDSGTCEVRLSCLNYINEHESGLSYQSDYATTGKEDQIQSLPALLEHKGGDCEDFTQLAFAELNYLNAYCSAQGAPTVRYTAFEDAAGGKHYVENSETYYISDTRDIQVDPAARYFYPVCGSFPVGWDEPSLTSGTSYGHCLLGFSDRTVNASGDAPLFLQQAILIEPQSGKLVTDLRSSGIFSVPVTELSPNPYTLTMVITEHDLYSFNALKDRYQWRGYDDFASAVGDLSQRISALKN</sequence>
<evidence type="ECO:0008006" key="4">
    <source>
        <dbReference type="Google" id="ProtNLM"/>
    </source>
</evidence>
<evidence type="ECO:0000256" key="1">
    <source>
        <dbReference type="SAM" id="Coils"/>
    </source>
</evidence>
<name>A0A1J5IM62_9BACT</name>
<protein>
    <recommendedName>
        <fullName evidence="4">Transglutaminase-like domain-containing protein</fullName>
    </recommendedName>
</protein>
<gene>
    <name evidence="2" type="ORF">AUK40_01815</name>
</gene>
<feature type="coiled-coil region" evidence="1">
    <location>
        <begin position="79"/>
        <end position="113"/>
    </location>
</feature>
<reference evidence="2 3" key="1">
    <citation type="journal article" date="2016" name="Environ. Microbiol.">
        <title>Genomic resolution of a cold subsurface aquifer community provides metabolic insights for novel microbes adapted to high CO concentrations.</title>
        <authorList>
            <person name="Probst A.J."/>
            <person name="Castelle C.J."/>
            <person name="Singh A."/>
            <person name="Brown C.T."/>
            <person name="Anantharaman K."/>
            <person name="Sharon I."/>
            <person name="Hug L.A."/>
            <person name="Burstein D."/>
            <person name="Emerson J.B."/>
            <person name="Thomas B.C."/>
            <person name="Banfield J.F."/>
        </authorList>
    </citation>
    <scope>NUCLEOTIDE SEQUENCE [LARGE SCALE GENOMIC DNA]</scope>
    <source>
        <strain evidence="2">CG2_30_54_11</strain>
    </source>
</reference>